<dbReference type="Pfam" id="PF13244">
    <property type="entry name" value="MbhD"/>
    <property type="match status" value="1"/>
</dbReference>
<evidence type="ECO:0000256" key="4">
    <source>
        <dbReference type="ARBA" id="ARBA00022989"/>
    </source>
</evidence>
<dbReference type="RefSeq" id="WP_085544500.1">
    <property type="nucleotide sequence ID" value="NZ_FXBB01000013.1"/>
</dbReference>
<evidence type="ECO:0000313" key="9">
    <source>
        <dbReference type="Proteomes" id="UP000193355"/>
    </source>
</evidence>
<feature type="domain" description="MrpA C-terminal/MbhD" evidence="7">
    <location>
        <begin position="10"/>
        <end position="73"/>
    </location>
</feature>
<dbReference type="STRING" id="561720.SAMN06275492_11324"/>
<evidence type="ECO:0000256" key="1">
    <source>
        <dbReference type="ARBA" id="ARBA00004651"/>
    </source>
</evidence>
<evidence type="ECO:0000313" key="8">
    <source>
        <dbReference type="EMBL" id="SMG28648.1"/>
    </source>
</evidence>
<dbReference type="OrthoDB" id="7875411at2"/>
<evidence type="ECO:0000256" key="6">
    <source>
        <dbReference type="SAM" id="Phobius"/>
    </source>
</evidence>
<organism evidence="8 9">
    <name type="scientific">Dethiosulfovibrio salsuginis</name>
    <dbReference type="NCBI Taxonomy" id="561720"/>
    <lineage>
        <taxon>Bacteria</taxon>
        <taxon>Thermotogati</taxon>
        <taxon>Synergistota</taxon>
        <taxon>Synergistia</taxon>
        <taxon>Synergistales</taxon>
        <taxon>Dethiosulfovibrionaceae</taxon>
        <taxon>Dethiosulfovibrio</taxon>
    </lineage>
</organism>
<evidence type="ECO:0000259" key="7">
    <source>
        <dbReference type="Pfam" id="PF13244"/>
    </source>
</evidence>
<dbReference type="AlphaFoldDB" id="A0A1X7JKE6"/>
<gene>
    <name evidence="8" type="ORF">SAMN06275492_11324</name>
</gene>
<evidence type="ECO:0000256" key="5">
    <source>
        <dbReference type="ARBA" id="ARBA00023136"/>
    </source>
</evidence>
<keyword evidence="4 6" id="KW-1133">Transmembrane helix</keyword>
<comment type="subcellular location">
    <subcellularLocation>
        <location evidence="1">Cell membrane</location>
        <topology evidence="1">Multi-pass membrane protein</topology>
    </subcellularLocation>
</comment>
<keyword evidence="3 6" id="KW-0812">Transmembrane</keyword>
<dbReference type="GO" id="GO:0005886">
    <property type="term" value="C:plasma membrane"/>
    <property type="evidence" value="ECO:0007669"/>
    <property type="project" value="UniProtKB-SubCell"/>
</dbReference>
<proteinExistence type="predicted"/>
<evidence type="ECO:0000256" key="3">
    <source>
        <dbReference type="ARBA" id="ARBA00022692"/>
    </source>
</evidence>
<keyword evidence="9" id="KW-1185">Reference proteome</keyword>
<dbReference type="EMBL" id="FXBB01000013">
    <property type="protein sequence ID" value="SMG28648.1"/>
    <property type="molecule type" value="Genomic_DNA"/>
</dbReference>
<feature type="transmembrane region" description="Helical" evidence="6">
    <location>
        <begin position="6"/>
        <end position="22"/>
    </location>
</feature>
<accession>A0A1X7JKE6</accession>
<name>A0A1X7JKE6_9BACT</name>
<evidence type="ECO:0000256" key="2">
    <source>
        <dbReference type="ARBA" id="ARBA00022475"/>
    </source>
</evidence>
<dbReference type="InterPro" id="IPR025383">
    <property type="entry name" value="MrpA_C/MbhD"/>
</dbReference>
<reference evidence="9" key="1">
    <citation type="submission" date="2017-04" db="EMBL/GenBank/DDBJ databases">
        <authorList>
            <person name="Varghese N."/>
            <person name="Submissions S."/>
        </authorList>
    </citation>
    <scope>NUCLEOTIDE SEQUENCE [LARGE SCALE GENOMIC DNA]</scope>
    <source>
        <strain evidence="9">USBA 82</strain>
    </source>
</reference>
<protein>
    <submittedName>
        <fullName evidence="8">Membrane bound hydrogenase subunit mbhD</fullName>
    </submittedName>
</protein>
<feature type="transmembrane region" description="Helical" evidence="6">
    <location>
        <begin position="29"/>
        <end position="46"/>
    </location>
</feature>
<keyword evidence="5 6" id="KW-0472">Membrane</keyword>
<feature type="transmembrane region" description="Helical" evidence="6">
    <location>
        <begin position="52"/>
        <end position="74"/>
    </location>
</feature>
<keyword evidence="2" id="KW-1003">Cell membrane</keyword>
<dbReference type="Proteomes" id="UP000193355">
    <property type="component" value="Unassembled WGS sequence"/>
</dbReference>
<sequence>MTFFHVMNLVLLVVTGFYALWFRDLLYSVISLGAFSLLLSLEFYILQAPDVAIAEAGIGAALNTTVFLFALFGVDRLKRKRRGRK</sequence>